<dbReference type="SUPFAM" id="SSF53098">
    <property type="entry name" value="Ribonuclease H-like"/>
    <property type="match status" value="1"/>
</dbReference>
<feature type="region of interest" description="Disordered" evidence="1">
    <location>
        <begin position="276"/>
        <end position="309"/>
    </location>
</feature>
<organism evidence="2 3">
    <name type="scientific">Trypanosoma cruzi</name>
    <dbReference type="NCBI Taxonomy" id="5693"/>
    <lineage>
        <taxon>Eukaryota</taxon>
        <taxon>Discoba</taxon>
        <taxon>Euglenozoa</taxon>
        <taxon>Kinetoplastea</taxon>
        <taxon>Metakinetoplastina</taxon>
        <taxon>Trypanosomatida</taxon>
        <taxon>Trypanosomatidae</taxon>
        <taxon>Trypanosoma</taxon>
        <taxon>Schizotrypanum</taxon>
    </lineage>
</organism>
<dbReference type="VEuPathDB" id="TriTrypDB:C4B63_211g29"/>
<dbReference type="AlphaFoldDB" id="A0A2V2WLW7"/>
<gene>
    <name evidence="2" type="ORF">C3747_77g95</name>
</gene>
<dbReference type="InterPro" id="IPR036397">
    <property type="entry name" value="RNaseH_sf"/>
</dbReference>
<dbReference type="VEuPathDB" id="TriTrypDB:TcYC6_0085010"/>
<keyword evidence="2" id="KW-0695">RNA-directed DNA polymerase</keyword>
<dbReference type="VEuPathDB" id="TriTrypDB:ECC02_007436"/>
<accession>A0A2V2WLW7</accession>
<evidence type="ECO:0000313" key="2">
    <source>
        <dbReference type="EMBL" id="PWV09610.1"/>
    </source>
</evidence>
<evidence type="ECO:0000313" key="3">
    <source>
        <dbReference type="Proteomes" id="UP000246078"/>
    </source>
</evidence>
<reference evidence="2 3" key="1">
    <citation type="journal article" date="2018" name="Microb. Genom.">
        <title>Expanding an expanded genome: long-read sequencing of Trypanosoma cruzi.</title>
        <authorList>
            <person name="Berna L."/>
            <person name="Rodriguez M."/>
            <person name="Chiribao M.L."/>
            <person name="Parodi-Talice A."/>
            <person name="Pita S."/>
            <person name="Rijo G."/>
            <person name="Alvarez-Valin F."/>
            <person name="Robello C."/>
        </authorList>
    </citation>
    <scope>NUCLEOTIDE SEQUENCE [LARGE SCALE GENOMIC DNA]</scope>
    <source>
        <strain evidence="2 3">TCC</strain>
    </source>
</reference>
<dbReference type="VEuPathDB" id="TriTrypDB:Tc_MARK_10271"/>
<dbReference type="Proteomes" id="UP000246078">
    <property type="component" value="Unassembled WGS sequence"/>
</dbReference>
<keyword evidence="2" id="KW-0548">Nucleotidyltransferase</keyword>
<proteinExistence type="predicted"/>
<dbReference type="VEuPathDB" id="TriTrypDB:TcCL_NonESM11613"/>
<dbReference type="VEuPathDB" id="TriTrypDB:ECC02_013376"/>
<dbReference type="GO" id="GO:0003964">
    <property type="term" value="F:RNA-directed DNA polymerase activity"/>
    <property type="evidence" value="ECO:0007669"/>
    <property type="project" value="UniProtKB-KW"/>
</dbReference>
<dbReference type="VEuPathDB" id="TriTrypDB:TcBrA4_0188160"/>
<keyword evidence="2" id="KW-0808">Transferase</keyword>
<comment type="caution">
    <text evidence="2">The sequence shown here is derived from an EMBL/GenBank/DDBJ whole genome shotgun (WGS) entry which is preliminary data.</text>
</comment>
<dbReference type="EMBL" id="PRFC01000077">
    <property type="protein sequence ID" value="PWV09610.1"/>
    <property type="molecule type" value="Genomic_DNA"/>
</dbReference>
<dbReference type="VEuPathDB" id="TriTrypDB:TCDM_07498"/>
<dbReference type="VEuPathDB" id="TriTrypDB:TCSYLVIO_000664"/>
<evidence type="ECO:0000256" key="1">
    <source>
        <dbReference type="SAM" id="MobiDB-lite"/>
    </source>
</evidence>
<protein>
    <submittedName>
        <fullName evidence="2">Putative Reverse transcriptase (RNA-dependent DNA polymerase)/RNase H</fullName>
    </submittedName>
</protein>
<dbReference type="InterPro" id="IPR012337">
    <property type="entry name" value="RNaseH-like_sf"/>
</dbReference>
<dbReference type="GO" id="GO:0003676">
    <property type="term" value="F:nucleic acid binding"/>
    <property type="evidence" value="ECO:0007669"/>
    <property type="project" value="InterPro"/>
</dbReference>
<sequence length="557" mass="61638">MCSDDLSIVIEGQSRQVAIPAAGMVLKQLHAWSQENDMATNQSKCEAAWSILSTHTESVYDREGKWPLAVTGCEIPVTAIGSSHTTKLLGMDLDPRLSLNAAASKHCTAALQRISQLRCIAHKEAGPSPHDLRTFAIGYSASSSPYGSELIWAVATDPARNEMQKTHATLVRTVSGVPSTTDKKSAMLQANTPSLHVLCLRTRFRWSGCGNRSLCLCLAQVSAPRRYLSTNVAPSWMHTHTGLRRHRRLTTRIAAPSWLHSSLVRGLCSPGHHRCGASGGPLDHRRKRADKGKAQSQRRGSSAARPSFVDTRNGWRCRRSQVSRGWNTAFIPQFIEDNREGQYQLRHTPMQPHDGIQCTAPGHGKAECPSYPAQAKTLHVVTDSHSLLAAVTKGPRSHTDWTEDRIWQRLLSLTRAGWSVQLQFCYEHCGVHVNEPADQHATQTTATGQYTEHGIAPIWRTDLLTCINTQLTNKWRSTMHQDTHHYLLGGARPSDPGGKHLITQEALDQQGTDKHCMSRVRGIRALGSPVLDCERLHEPTPFLQHLTGTVCLYALQQ</sequence>
<name>A0A2V2WLW7_TRYCR</name>
<dbReference type="VEuPathDB" id="TriTrypDB:C3747_77g95"/>
<dbReference type="VEuPathDB" id="TriTrypDB:Tc_MARK_6698"/>
<dbReference type="Gene3D" id="3.30.420.10">
    <property type="entry name" value="Ribonuclease H-like superfamily/Ribonuclease H"/>
    <property type="match status" value="1"/>
</dbReference>